<keyword evidence="3" id="KW-1185">Reference proteome</keyword>
<evidence type="ECO:0000313" key="3">
    <source>
        <dbReference type="Proteomes" id="UP001501020"/>
    </source>
</evidence>
<comment type="caution">
    <text evidence="2">The sequence shown here is derived from an EMBL/GenBank/DDBJ whole genome shotgun (WGS) entry which is preliminary data.</text>
</comment>
<proteinExistence type="predicted"/>
<reference evidence="2 3" key="1">
    <citation type="journal article" date="2019" name="Int. J. Syst. Evol. Microbiol.">
        <title>The Global Catalogue of Microorganisms (GCM) 10K type strain sequencing project: providing services to taxonomists for standard genome sequencing and annotation.</title>
        <authorList>
            <consortium name="The Broad Institute Genomics Platform"/>
            <consortium name="The Broad Institute Genome Sequencing Center for Infectious Disease"/>
            <person name="Wu L."/>
            <person name="Ma J."/>
        </authorList>
    </citation>
    <scope>NUCLEOTIDE SEQUENCE [LARGE SCALE GENOMIC DNA]</scope>
    <source>
        <strain evidence="2 3">JCM 13850</strain>
    </source>
</reference>
<name>A0ABN2ZWV3_9ACTN</name>
<dbReference type="EMBL" id="BAAAMR010000050">
    <property type="protein sequence ID" value="GAA2148986.1"/>
    <property type="molecule type" value="Genomic_DNA"/>
</dbReference>
<protein>
    <submittedName>
        <fullName evidence="2">Uncharacterized protein</fullName>
    </submittedName>
</protein>
<evidence type="ECO:0000256" key="1">
    <source>
        <dbReference type="SAM" id="MobiDB-lite"/>
    </source>
</evidence>
<feature type="region of interest" description="Disordered" evidence="1">
    <location>
        <begin position="146"/>
        <end position="167"/>
    </location>
</feature>
<sequence length="167" mass="18080">MASPTDEQRTTLAAKVQDGQYYVLSSVERDNPWPEPRDGLTTGEDNWVAVLTGTAWGPVTLNLESLTGRPDNIESGWDMVVERDIVTERGGLAITSTYGDGPPGGLRLRPGRGRLRIHVRDRFTAMSGGNLEEPVETHLIQVWPTDGPEPPAVLVGPDEAAPQISPS</sequence>
<dbReference type="RefSeq" id="WP_344272271.1">
    <property type="nucleotide sequence ID" value="NZ_BAAAMR010000050.1"/>
</dbReference>
<gene>
    <name evidence="2" type="ORF">GCM10009727_52220</name>
</gene>
<organism evidence="2 3">
    <name type="scientific">Actinomadura napierensis</name>
    <dbReference type="NCBI Taxonomy" id="267854"/>
    <lineage>
        <taxon>Bacteria</taxon>
        <taxon>Bacillati</taxon>
        <taxon>Actinomycetota</taxon>
        <taxon>Actinomycetes</taxon>
        <taxon>Streptosporangiales</taxon>
        <taxon>Thermomonosporaceae</taxon>
        <taxon>Actinomadura</taxon>
    </lineage>
</organism>
<accession>A0ABN2ZWV3</accession>
<dbReference type="Proteomes" id="UP001501020">
    <property type="component" value="Unassembled WGS sequence"/>
</dbReference>
<evidence type="ECO:0000313" key="2">
    <source>
        <dbReference type="EMBL" id="GAA2148986.1"/>
    </source>
</evidence>